<dbReference type="InterPro" id="IPR013783">
    <property type="entry name" value="Ig-like_fold"/>
</dbReference>
<dbReference type="EMBL" id="QWLB01000002">
    <property type="protein sequence ID" value="RIH93830.1"/>
    <property type="molecule type" value="Genomic_DNA"/>
</dbReference>
<organism evidence="2 3">
    <name type="scientific">Meiothermus granaticius NBRC 107808</name>
    <dbReference type="NCBI Taxonomy" id="1227551"/>
    <lineage>
        <taxon>Bacteria</taxon>
        <taxon>Thermotogati</taxon>
        <taxon>Deinococcota</taxon>
        <taxon>Deinococci</taxon>
        <taxon>Thermales</taxon>
        <taxon>Thermaceae</taxon>
        <taxon>Meiothermus</taxon>
    </lineage>
</organism>
<reference evidence="2 3" key="1">
    <citation type="submission" date="2018-08" db="EMBL/GenBank/DDBJ databases">
        <title>Meiothermus granaticius genome AF-68 sequencing project.</title>
        <authorList>
            <person name="Da Costa M.S."/>
            <person name="Albuquerque L."/>
            <person name="Raposo P."/>
            <person name="Froufe H.J.C."/>
            <person name="Barroso C.S."/>
            <person name="Egas C."/>
        </authorList>
    </citation>
    <scope>NUCLEOTIDE SEQUENCE [LARGE SCALE GENOMIC DNA]</scope>
    <source>
        <strain evidence="2 3">AF-68</strain>
    </source>
</reference>
<feature type="domain" description="Fibronectin type-III" evidence="1">
    <location>
        <begin position="56"/>
        <end position="128"/>
    </location>
</feature>
<dbReference type="SUPFAM" id="SSF49265">
    <property type="entry name" value="Fibronectin type III"/>
    <property type="match status" value="1"/>
</dbReference>
<dbReference type="InterPro" id="IPR036116">
    <property type="entry name" value="FN3_sf"/>
</dbReference>
<evidence type="ECO:0000259" key="1">
    <source>
        <dbReference type="SMART" id="SM00060"/>
    </source>
</evidence>
<dbReference type="InterPro" id="IPR003961">
    <property type="entry name" value="FN3_dom"/>
</dbReference>
<accession>A0A399FC88</accession>
<dbReference type="AlphaFoldDB" id="A0A399FC88"/>
<dbReference type="OrthoDB" id="9761426at2"/>
<proteinExistence type="predicted"/>
<dbReference type="SMART" id="SM00060">
    <property type="entry name" value="FN3"/>
    <property type="match status" value="2"/>
</dbReference>
<evidence type="ECO:0000313" key="3">
    <source>
        <dbReference type="Proteomes" id="UP000266178"/>
    </source>
</evidence>
<protein>
    <recommendedName>
        <fullName evidence="1">Fibronectin type-III domain-containing protein</fullName>
    </recommendedName>
</protein>
<feature type="domain" description="Fibronectin type-III" evidence="1">
    <location>
        <begin position="151"/>
        <end position="220"/>
    </location>
</feature>
<name>A0A399FC88_9DEIN</name>
<dbReference type="Pfam" id="PF16116">
    <property type="entry name" value="DUF4832"/>
    <property type="match status" value="1"/>
</dbReference>
<dbReference type="Gene3D" id="2.60.40.10">
    <property type="entry name" value="Immunoglobulins"/>
    <property type="match status" value="2"/>
</dbReference>
<comment type="caution">
    <text evidence="2">The sequence shown here is derived from an EMBL/GenBank/DDBJ whole genome shotgun (WGS) entry which is preliminary data.</text>
</comment>
<dbReference type="Pfam" id="PF16173">
    <property type="entry name" value="DUF4874"/>
    <property type="match status" value="1"/>
</dbReference>
<evidence type="ECO:0000313" key="2">
    <source>
        <dbReference type="EMBL" id="RIH93830.1"/>
    </source>
</evidence>
<gene>
    <name evidence="2" type="ORF">Mgrana_00179</name>
</gene>
<dbReference type="Proteomes" id="UP000266178">
    <property type="component" value="Unassembled WGS sequence"/>
</dbReference>
<sequence>MRISAWDFALWYNYPVMWSRRFSLVGLTLLLAFLAACSSPVNPSNPEGGASGQGKPLRPSNFRVTKVTSGFQLQWDAVAGATGYKLQRTGAGGSVSPAQPSYLEQDPSIKVGDKVEYSVWAQNGSILSDALTVTVTMPSSGTVTPPQPPSLAQPSNLRVSAVSGGFLIQWDAVSGATGYKFQRTGGGVVSTSQPSFTETNAKAGDKIEYSVWATNGSTTSAALVATLTMPSGSSTPTPTPPSSGLVTTTYQPSDVVFPNPERGFHDNVPFPFPQDWNLSDPNLFKWIHDRDSSITVLRGMVRLDAYRNGSIDSDFLSRMNDSFARIRQEGFKVMLRFMYNYDSGGNDAPLNTVLNHISQLKPVLQNNADVIVSMQAGFIGAWGEWHNSLNGLDSFSNKQTILNAILGALPSSRMVQIRYPLDTMQLYPSALTAGQAFSGSNQSRVGGHIDCFLNPDQDGGTWDGMGQFSSLQMQSYMQQTSQYTVMSGETCEGFWNSDRGACPTAMSELQKYHFDMFNNVYYDPGSGNWPAGDNPRWVSGGCMDTIKRKLGYRLQLNQSQLSGQVRPGGEFYLSFTVSNVGWGNLFNPRKLEVILRHKASGKVYRLSTGIDPRTWLSGSTTTVAVSGGVPTSAPTGDYDVLLNLPDVAGALYGRSAYSVRLANQNVWESSTGFNSLLQTVNINTSASGNAYSGSNWFQ</sequence>
<keyword evidence="3" id="KW-1185">Reference proteome</keyword>
<dbReference type="InterPro" id="IPR032379">
    <property type="entry name" value="DUF4874"/>
</dbReference>
<dbReference type="InterPro" id="IPR032267">
    <property type="entry name" value="DUF4832"/>
</dbReference>
<dbReference type="RefSeq" id="WP_119355718.1">
    <property type="nucleotide sequence ID" value="NZ_BJXM01000004.1"/>
</dbReference>